<feature type="compositionally biased region" description="Basic and acidic residues" evidence="8">
    <location>
        <begin position="541"/>
        <end position="555"/>
    </location>
</feature>
<evidence type="ECO:0000256" key="6">
    <source>
        <dbReference type="ARBA" id="ARBA00023242"/>
    </source>
</evidence>
<accession>A0A6A4VEE2</accession>
<dbReference type="AlphaFoldDB" id="A0A6A4VEE2"/>
<dbReference type="PANTHER" id="PTHR17204:SF25">
    <property type="entry name" value="RRM DOMAIN-CONTAINING PROTEIN"/>
    <property type="match status" value="1"/>
</dbReference>
<dbReference type="GO" id="GO:0005634">
    <property type="term" value="C:nucleus"/>
    <property type="evidence" value="ECO:0007669"/>
    <property type="project" value="UniProtKB-SubCell"/>
</dbReference>
<keyword evidence="11" id="KW-1185">Reference proteome</keyword>
<comment type="subcellular location">
    <subcellularLocation>
        <location evidence="1">Nucleus</location>
    </subcellularLocation>
</comment>
<feature type="region of interest" description="Disordered" evidence="8">
    <location>
        <begin position="16"/>
        <end position="39"/>
    </location>
</feature>
<dbReference type="Gene3D" id="1.25.40.10">
    <property type="entry name" value="Tetratricopeptide repeat domain"/>
    <property type="match status" value="2"/>
</dbReference>
<keyword evidence="6" id="KW-0539">Nucleus</keyword>
<evidence type="ECO:0000256" key="2">
    <source>
        <dbReference type="ARBA" id="ARBA00022664"/>
    </source>
</evidence>
<feature type="domain" description="RRM" evidence="9">
    <location>
        <begin position="568"/>
        <end position="644"/>
    </location>
</feature>
<keyword evidence="5" id="KW-0508">mRNA splicing</keyword>
<dbReference type="InterPro" id="IPR003107">
    <property type="entry name" value="HAT"/>
</dbReference>
<sequence length="817" mass="90562">MACFCFKLVPVMDNHKEDQDMADNSSDSDSSMEDDTQQEEITTLMKEVQESPYKYDSHVRLIELLRSSDSRQMLTESRETMNKYFPLSPTLWLSWIRDEQQWAETDEERQRVLALCDRAVAEYVSVDLWLEYCQLAIGGLAAADGPARVRAVFERALTAVGLHVTKGALIWEAYREFENALYSTRAGGEAAAEARGRVTALFRRQLRQPLVGLELCWAEFEAWLAADGAAPDANDKRNYEKALERLETLQPLEEALTEEAEGGGTVAAYQQYVRHELTDGTPARVQLVFERAVLDNCLSLELWQAYTRYLDFELRPAGDVTLAVHERAVRNLPWSAELWESYIRAAERAQLPLERLEDLVSRALVSGLQTPADVLLVWLAWIDLYRRRLSSDGRKGAELMVSMREQFNKACEHLAQAFGMDGDPECVLLQYWASLEAANGCLGEATALWEDILSQGHDKSARMWLQFLRLVQLVRSVRQRGSEDGEEDEEEPRPAPAQRTAADPAMPPPPPGFKKPAPPAADGKPAPPPGFKPPPPPPGYKPKEPAREAPPKAGEEGGSTGDVERDSRTVFLSNLDFNISADRLRQHWQSTGEIADLRVVKDYKGRSKGFAYLEFTNIAAAEAALKQDHSPIDGRPCFVSRLWSGGERPKAFKYNTGMERNKLFIKGLSLKTTADTLRTKFSEFGPLKDVRLVTLRNGYPKGIAYVEFEDEAAAQRAVEQTDQTQLEGSTILVAISDPSKARGGAGAPTGAGGAGGAGRPPPRPAAGRGAPARGRRQQTAFVPRALQKRPDQAASGEPAAPPKSNAEFRNLLLAKKD</sequence>
<keyword evidence="3" id="KW-0677">Repeat</keyword>
<evidence type="ECO:0000256" key="1">
    <source>
        <dbReference type="ARBA" id="ARBA00004123"/>
    </source>
</evidence>
<dbReference type="Proteomes" id="UP000440578">
    <property type="component" value="Unassembled WGS sequence"/>
</dbReference>
<dbReference type="Gene3D" id="3.30.70.330">
    <property type="match status" value="2"/>
</dbReference>
<dbReference type="Pfam" id="PF23240">
    <property type="entry name" value="HAT_PRP39_N"/>
    <property type="match status" value="2"/>
</dbReference>
<name>A0A6A4VEE2_AMPAM</name>
<dbReference type="InterPro" id="IPR012677">
    <property type="entry name" value="Nucleotide-bd_a/b_plait_sf"/>
</dbReference>
<keyword evidence="4 7" id="KW-0694">RNA-binding</keyword>
<dbReference type="PANTHER" id="PTHR17204">
    <property type="entry name" value="PRE-MRNA PROCESSING PROTEIN PRP39-RELATED"/>
    <property type="match status" value="1"/>
</dbReference>
<dbReference type="CDD" id="cd12391">
    <property type="entry name" value="RRM1_SART3"/>
    <property type="match status" value="1"/>
</dbReference>
<evidence type="ECO:0000259" key="9">
    <source>
        <dbReference type="PROSITE" id="PS50102"/>
    </source>
</evidence>
<dbReference type="OrthoDB" id="360390at2759"/>
<dbReference type="GO" id="GO:0008380">
    <property type="term" value="P:RNA splicing"/>
    <property type="evidence" value="ECO:0007669"/>
    <property type="project" value="UniProtKB-KW"/>
</dbReference>
<feature type="region of interest" description="Disordered" evidence="8">
    <location>
        <begin position="737"/>
        <end position="817"/>
    </location>
</feature>
<reference evidence="10 11" key="1">
    <citation type="submission" date="2019-07" db="EMBL/GenBank/DDBJ databases">
        <title>Draft genome assembly of a fouling barnacle, Amphibalanus amphitrite (Darwin, 1854): The first reference genome for Thecostraca.</title>
        <authorList>
            <person name="Kim W."/>
        </authorList>
    </citation>
    <scope>NUCLEOTIDE SEQUENCE [LARGE SCALE GENOMIC DNA]</scope>
    <source>
        <strain evidence="10">SNU_AA5</strain>
        <tissue evidence="10">Soma without cirri and trophi</tissue>
    </source>
</reference>
<dbReference type="GO" id="GO:0003723">
    <property type="term" value="F:RNA binding"/>
    <property type="evidence" value="ECO:0007669"/>
    <property type="project" value="UniProtKB-UniRule"/>
</dbReference>
<dbReference type="EMBL" id="VIIS01002154">
    <property type="protein sequence ID" value="KAF0287951.1"/>
    <property type="molecule type" value="Genomic_DNA"/>
</dbReference>
<dbReference type="InterPro" id="IPR034217">
    <property type="entry name" value="SART3_RRM1"/>
</dbReference>
<feature type="region of interest" description="Disordered" evidence="8">
    <location>
        <begin position="479"/>
        <end position="566"/>
    </location>
</feature>
<feature type="domain" description="RRM" evidence="9">
    <location>
        <begin position="661"/>
        <end position="738"/>
    </location>
</feature>
<evidence type="ECO:0000256" key="4">
    <source>
        <dbReference type="ARBA" id="ARBA00022884"/>
    </source>
</evidence>
<keyword evidence="2" id="KW-0507">mRNA processing</keyword>
<evidence type="ECO:0000256" key="8">
    <source>
        <dbReference type="SAM" id="MobiDB-lite"/>
    </source>
</evidence>
<dbReference type="SUPFAM" id="SSF48452">
    <property type="entry name" value="TPR-like"/>
    <property type="match status" value="1"/>
</dbReference>
<evidence type="ECO:0000313" key="11">
    <source>
        <dbReference type="Proteomes" id="UP000440578"/>
    </source>
</evidence>
<dbReference type="InterPro" id="IPR011990">
    <property type="entry name" value="TPR-like_helical_dom_sf"/>
</dbReference>
<dbReference type="InterPro" id="IPR000504">
    <property type="entry name" value="RRM_dom"/>
</dbReference>
<dbReference type="SUPFAM" id="SSF54928">
    <property type="entry name" value="RNA-binding domain, RBD"/>
    <property type="match status" value="2"/>
</dbReference>
<dbReference type="SMART" id="SM00360">
    <property type="entry name" value="RRM"/>
    <property type="match status" value="2"/>
</dbReference>
<evidence type="ECO:0000256" key="3">
    <source>
        <dbReference type="ARBA" id="ARBA00022737"/>
    </source>
</evidence>
<dbReference type="SMART" id="SM00386">
    <property type="entry name" value="HAT"/>
    <property type="match status" value="6"/>
</dbReference>
<proteinExistence type="predicted"/>
<protein>
    <submittedName>
        <fullName evidence="10">Squamous cell carcinoma antigen recognized by T-cells 3</fullName>
    </submittedName>
</protein>
<dbReference type="InterPro" id="IPR035979">
    <property type="entry name" value="RBD_domain_sf"/>
</dbReference>
<dbReference type="PROSITE" id="PS50102">
    <property type="entry name" value="RRM"/>
    <property type="match status" value="2"/>
</dbReference>
<comment type="caution">
    <text evidence="10">The sequence shown here is derived from an EMBL/GenBank/DDBJ whole genome shotgun (WGS) entry which is preliminary data.</text>
</comment>
<dbReference type="GO" id="GO:0006397">
    <property type="term" value="P:mRNA processing"/>
    <property type="evidence" value="ECO:0007669"/>
    <property type="project" value="UniProtKB-KW"/>
</dbReference>
<feature type="compositionally biased region" description="Gly residues" evidence="8">
    <location>
        <begin position="743"/>
        <end position="758"/>
    </location>
</feature>
<organism evidence="10 11">
    <name type="scientific">Amphibalanus amphitrite</name>
    <name type="common">Striped barnacle</name>
    <name type="synonym">Balanus amphitrite</name>
    <dbReference type="NCBI Taxonomy" id="1232801"/>
    <lineage>
        <taxon>Eukaryota</taxon>
        <taxon>Metazoa</taxon>
        <taxon>Ecdysozoa</taxon>
        <taxon>Arthropoda</taxon>
        <taxon>Crustacea</taxon>
        <taxon>Multicrustacea</taxon>
        <taxon>Cirripedia</taxon>
        <taxon>Thoracica</taxon>
        <taxon>Thoracicalcarea</taxon>
        <taxon>Balanomorpha</taxon>
        <taxon>Balanoidea</taxon>
        <taxon>Balanidae</taxon>
        <taxon>Amphibalaninae</taxon>
        <taxon>Amphibalanus</taxon>
    </lineage>
</organism>
<feature type="compositionally biased region" description="Pro residues" evidence="8">
    <location>
        <begin position="505"/>
        <end position="540"/>
    </location>
</feature>
<evidence type="ECO:0000256" key="7">
    <source>
        <dbReference type="PROSITE-ProRule" id="PRU00176"/>
    </source>
</evidence>
<gene>
    <name evidence="10" type="primary">sart3_2</name>
    <name evidence="10" type="ORF">FJT64_013638</name>
</gene>
<evidence type="ECO:0000313" key="10">
    <source>
        <dbReference type="EMBL" id="KAF0287951.1"/>
    </source>
</evidence>
<dbReference type="Pfam" id="PF00076">
    <property type="entry name" value="RRM_1"/>
    <property type="match status" value="2"/>
</dbReference>
<evidence type="ECO:0000256" key="5">
    <source>
        <dbReference type="ARBA" id="ARBA00023187"/>
    </source>
</evidence>